<dbReference type="AlphaFoldDB" id="A0A1I5UHP7"/>
<sequence length="546" mass="63708">MKSNLSISQNNWLRNSDLFIIIIFCCVPLFMSFPYRVNIFLSWEGAYRLYLGQVPYRDFGLPMGFGYWVVPAIFFKVFGPYLISLIKAQVFLNFICCLSFRGILKKLKLSDGVRIAVMIIFCLSYILPNFWPWYNNSVIIWQIVGLNFLLGFLNTEARKKYVFLFLSCFFLFVSFFTKQDGGFLGFAIAAALVLYNTIITKKWKDIFLFLLLYIIIAVLVILPFTQYSFGYWFNHGQPPHTARISISEILGELFSASQWIKFYFLLIAIIVAFKIKNNRSFLTNRNEMIFLLLTLGILAEALIFGVTSYTPPDNNIFFHSFALAYIITGLSGITLINFSKVYYFLGLTILILFWWSAGYWQYINRIAMRIFPSETVEAKNDSLPAENVINRYTYMLNLDSNYYEDESTWTTIDSLKSFQKIYLPPSTIAGIQRLKKMDVLKNNNASVLNMTELTPLDYEFGYKLETGQDHPLWDHLGVCMFNKQCDDYCNKIKNKQYDVVLFEYIPSLNNFFPFRIRDSLQVYYKKTDSFLAPRRPTNGTIEVYVK</sequence>
<keyword evidence="1" id="KW-1133">Transmembrane helix</keyword>
<evidence type="ECO:0000313" key="2">
    <source>
        <dbReference type="EMBL" id="SFP94719.1"/>
    </source>
</evidence>
<keyword evidence="1" id="KW-0812">Transmembrane</keyword>
<protein>
    <recommendedName>
        <fullName evidence="4">Dolichyl-phosphate-mannose-protein mannosyltransferase</fullName>
    </recommendedName>
</protein>
<feature type="transmembrane region" description="Helical" evidence="1">
    <location>
        <begin position="343"/>
        <end position="362"/>
    </location>
</feature>
<feature type="transmembrane region" description="Helical" evidence="1">
    <location>
        <begin position="58"/>
        <end position="75"/>
    </location>
</feature>
<evidence type="ECO:0000256" key="1">
    <source>
        <dbReference type="SAM" id="Phobius"/>
    </source>
</evidence>
<organism evidence="2 3">
    <name type="scientific">Parafilimonas terrae</name>
    <dbReference type="NCBI Taxonomy" id="1465490"/>
    <lineage>
        <taxon>Bacteria</taxon>
        <taxon>Pseudomonadati</taxon>
        <taxon>Bacteroidota</taxon>
        <taxon>Chitinophagia</taxon>
        <taxon>Chitinophagales</taxon>
        <taxon>Chitinophagaceae</taxon>
        <taxon>Parafilimonas</taxon>
    </lineage>
</organism>
<evidence type="ECO:0008006" key="4">
    <source>
        <dbReference type="Google" id="ProtNLM"/>
    </source>
</evidence>
<gene>
    <name evidence="2" type="ORF">SAMN05444277_103298</name>
</gene>
<keyword evidence="1" id="KW-0472">Membrane</keyword>
<feature type="transmembrane region" description="Helical" evidence="1">
    <location>
        <begin position="259"/>
        <end position="276"/>
    </location>
</feature>
<proteinExistence type="predicted"/>
<feature type="transmembrane region" description="Helical" evidence="1">
    <location>
        <begin position="183"/>
        <end position="199"/>
    </location>
</feature>
<feature type="transmembrane region" description="Helical" evidence="1">
    <location>
        <begin position="18"/>
        <end position="37"/>
    </location>
</feature>
<dbReference type="Proteomes" id="UP000199031">
    <property type="component" value="Unassembled WGS sequence"/>
</dbReference>
<feature type="transmembrane region" description="Helical" evidence="1">
    <location>
        <begin position="316"/>
        <end position="336"/>
    </location>
</feature>
<feature type="transmembrane region" description="Helical" evidence="1">
    <location>
        <begin position="112"/>
        <end position="131"/>
    </location>
</feature>
<dbReference type="STRING" id="1465490.SAMN05444277_103298"/>
<feature type="transmembrane region" description="Helical" evidence="1">
    <location>
        <begin position="161"/>
        <end position="177"/>
    </location>
</feature>
<feature type="transmembrane region" description="Helical" evidence="1">
    <location>
        <begin position="137"/>
        <end position="154"/>
    </location>
</feature>
<dbReference type="RefSeq" id="WP_143075789.1">
    <property type="nucleotide sequence ID" value="NZ_FOXQ01000003.1"/>
</dbReference>
<keyword evidence="3" id="KW-1185">Reference proteome</keyword>
<dbReference type="EMBL" id="FOXQ01000003">
    <property type="protein sequence ID" value="SFP94719.1"/>
    <property type="molecule type" value="Genomic_DNA"/>
</dbReference>
<feature type="transmembrane region" description="Helical" evidence="1">
    <location>
        <begin position="206"/>
        <end position="224"/>
    </location>
</feature>
<name>A0A1I5UHP7_9BACT</name>
<feature type="transmembrane region" description="Helical" evidence="1">
    <location>
        <begin position="288"/>
        <end position="310"/>
    </location>
</feature>
<dbReference type="OrthoDB" id="614715at2"/>
<evidence type="ECO:0000313" key="3">
    <source>
        <dbReference type="Proteomes" id="UP000199031"/>
    </source>
</evidence>
<accession>A0A1I5UHP7</accession>
<reference evidence="2 3" key="1">
    <citation type="submission" date="2016-10" db="EMBL/GenBank/DDBJ databases">
        <authorList>
            <person name="de Groot N.N."/>
        </authorList>
    </citation>
    <scope>NUCLEOTIDE SEQUENCE [LARGE SCALE GENOMIC DNA]</scope>
    <source>
        <strain evidence="2 3">DSM 28286</strain>
    </source>
</reference>